<proteinExistence type="predicted"/>
<evidence type="ECO:0000313" key="3">
    <source>
        <dbReference type="Proteomes" id="UP000785679"/>
    </source>
</evidence>
<feature type="region of interest" description="Disordered" evidence="1">
    <location>
        <begin position="107"/>
        <end position="147"/>
    </location>
</feature>
<dbReference type="OrthoDB" id="10612942at2759"/>
<keyword evidence="3" id="KW-1185">Reference proteome</keyword>
<feature type="compositionally biased region" description="Polar residues" evidence="1">
    <location>
        <begin position="109"/>
        <end position="130"/>
    </location>
</feature>
<feature type="region of interest" description="Disordered" evidence="1">
    <location>
        <begin position="55"/>
        <end position="84"/>
    </location>
</feature>
<organism evidence="2 3">
    <name type="scientific">Halteria grandinella</name>
    <dbReference type="NCBI Taxonomy" id="5974"/>
    <lineage>
        <taxon>Eukaryota</taxon>
        <taxon>Sar</taxon>
        <taxon>Alveolata</taxon>
        <taxon>Ciliophora</taxon>
        <taxon>Intramacronucleata</taxon>
        <taxon>Spirotrichea</taxon>
        <taxon>Stichotrichia</taxon>
        <taxon>Sporadotrichida</taxon>
        <taxon>Halteriidae</taxon>
        <taxon>Halteria</taxon>
    </lineage>
</organism>
<dbReference type="Proteomes" id="UP000785679">
    <property type="component" value="Unassembled WGS sequence"/>
</dbReference>
<dbReference type="EMBL" id="RRYP01017985">
    <property type="protein sequence ID" value="TNV73841.1"/>
    <property type="molecule type" value="Genomic_DNA"/>
</dbReference>
<accession>A0A8J8NFS5</accession>
<name>A0A8J8NFS5_HALGN</name>
<dbReference type="AlphaFoldDB" id="A0A8J8NFS5"/>
<sequence length="571" mass="65485">MATDGIILFGLVAESSNIQIQMAMIFTIDLIEGNSHIGVPVFSASAKKENKNYMVFSQPRQPKKPIDEETEDQKDKRLENAPISKDFQSQDRLQILQRIKDLEKHQEALKQQTLSNGTLVTSKNGHSPKQSMDKKDSPFKHGRKTMSTSHGQNLLMHHHQKHANLNTLADKSLFGSETFSFAAVPRDQYYSVHGEKTTQPRSDFYHPRFNMIERRVSGVPVYQTRKNLKKSYIARERVEKWRYDRFEGDKVCEHIYKVLDVNRTHGGSFFNARNNGHNTIDNTGQQMQPVAHQEETAQQVHASEGATVHGKSAAVLDNSNNPGNLASQTLTNNAMSKTNGFSDFRFTFANQPIQGKYTLVNIYPERRVIKDEIPVLPESVAPRTIGQDFYKKRERPPFVTERDPPNEHRFNPTETLISFNTIQKETSKGQKALDIGKVSARDELLIMKAGEAGRDLSISNVSPNYFPNKEVILQQPCRPVLDFKLKTNRTIYGSIYRKEGSPDFADAKKLRDAYHKQSQIAQQKALVEINKQHKRDMSLYYRHNNEALRNIERENMRQDFIKKLLNEEIVM</sequence>
<protein>
    <submittedName>
        <fullName evidence="2">Uncharacterized protein</fullName>
    </submittedName>
</protein>
<gene>
    <name evidence="2" type="ORF">FGO68_gene17003</name>
</gene>
<evidence type="ECO:0000313" key="2">
    <source>
        <dbReference type="EMBL" id="TNV73841.1"/>
    </source>
</evidence>
<comment type="caution">
    <text evidence="2">The sequence shown here is derived from an EMBL/GenBank/DDBJ whole genome shotgun (WGS) entry which is preliminary data.</text>
</comment>
<reference evidence="2" key="1">
    <citation type="submission" date="2019-06" db="EMBL/GenBank/DDBJ databases">
        <authorList>
            <person name="Zheng W."/>
        </authorList>
    </citation>
    <scope>NUCLEOTIDE SEQUENCE</scope>
    <source>
        <strain evidence="2">QDHG01</strain>
    </source>
</reference>
<evidence type="ECO:0000256" key="1">
    <source>
        <dbReference type="SAM" id="MobiDB-lite"/>
    </source>
</evidence>